<name>A0AAV3ZRQ0_9GAST</name>
<evidence type="ECO:0000313" key="2">
    <source>
        <dbReference type="Proteomes" id="UP000735302"/>
    </source>
</evidence>
<comment type="caution">
    <text evidence="1">The sequence shown here is derived from an EMBL/GenBank/DDBJ whole genome shotgun (WGS) entry which is preliminary data.</text>
</comment>
<dbReference type="AlphaFoldDB" id="A0AAV3ZRQ0"/>
<sequence length="101" mass="11430">MHTKLGTHSVILGQRHCKVIRLDNSCCQEKVGGGWMAGFSIQFSPCENSCQTDELPLGEVEEFYKETFLCQRRSKTPTLHRDEGITCSPMIDKVDYYGIKA</sequence>
<keyword evidence="2" id="KW-1185">Reference proteome</keyword>
<reference evidence="1 2" key="1">
    <citation type="journal article" date="2021" name="Elife">
        <title>Chloroplast acquisition without the gene transfer in kleptoplastic sea slugs, Plakobranchus ocellatus.</title>
        <authorList>
            <person name="Maeda T."/>
            <person name="Takahashi S."/>
            <person name="Yoshida T."/>
            <person name="Shimamura S."/>
            <person name="Takaki Y."/>
            <person name="Nagai Y."/>
            <person name="Toyoda A."/>
            <person name="Suzuki Y."/>
            <person name="Arimoto A."/>
            <person name="Ishii H."/>
            <person name="Satoh N."/>
            <person name="Nishiyama T."/>
            <person name="Hasebe M."/>
            <person name="Maruyama T."/>
            <person name="Minagawa J."/>
            <person name="Obokata J."/>
            <person name="Shigenobu S."/>
        </authorList>
    </citation>
    <scope>NUCLEOTIDE SEQUENCE [LARGE SCALE GENOMIC DNA]</scope>
</reference>
<gene>
    <name evidence="1" type="ORF">PoB_002377500</name>
</gene>
<accession>A0AAV3ZRQ0</accession>
<protein>
    <submittedName>
        <fullName evidence="1">Uncharacterized protein</fullName>
    </submittedName>
</protein>
<proteinExistence type="predicted"/>
<evidence type="ECO:0000313" key="1">
    <source>
        <dbReference type="EMBL" id="GFN97269.1"/>
    </source>
</evidence>
<dbReference type="Proteomes" id="UP000735302">
    <property type="component" value="Unassembled WGS sequence"/>
</dbReference>
<dbReference type="EMBL" id="BLXT01002742">
    <property type="protein sequence ID" value="GFN97269.1"/>
    <property type="molecule type" value="Genomic_DNA"/>
</dbReference>
<organism evidence="1 2">
    <name type="scientific">Plakobranchus ocellatus</name>
    <dbReference type="NCBI Taxonomy" id="259542"/>
    <lineage>
        <taxon>Eukaryota</taxon>
        <taxon>Metazoa</taxon>
        <taxon>Spiralia</taxon>
        <taxon>Lophotrochozoa</taxon>
        <taxon>Mollusca</taxon>
        <taxon>Gastropoda</taxon>
        <taxon>Heterobranchia</taxon>
        <taxon>Euthyneura</taxon>
        <taxon>Panpulmonata</taxon>
        <taxon>Sacoglossa</taxon>
        <taxon>Placobranchoidea</taxon>
        <taxon>Plakobranchidae</taxon>
        <taxon>Plakobranchus</taxon>
    </lineage>
</organism>